<dbReference type="AlphaFoldDB" id="S7VAZ2"/>
<organism evidence="2 3">
    <name type="scientific">Desulfococcus multivorans DSM 2059</name>
    <dbReference type="NCBI Taxonomy" id="1121405"/>
    <lineage>
        <taxon>Bacteria</taxon>
        <taxon>Pseudomonadati</taxon>
        <taxon>Thermodesulfobacteriota</taxon>
        <taxon>Desulfobacteria</taxon>
        <taxon>Desulfobacterales</taxon>
        <taxon>Desulfococcaceae</taxon>
        <taxon>Desulfococcus</taxon>
    </lineage>
</organism>
<protein>
    <submittedName>
        <fullName evidence="2">Uncharacterized protein</fullName>
    </submittedName>
</protein>
<keyword evidence="1" id="KW-1133">Transmembrane helix</keyword>
<gene>
    <name evidence="2" type="ORF">dsmv_3837</name>
</gene>
<sequence length="69" mass="7652">MLAGTIVYVNAGRELARIDSLSGILSPGLLMSFAILGLFPITVRKLLALYRRRFRRTAEEESATKKSDP</sequence>
<comment type="caution">
    <text evidence="2">The sequence shown here is derived from an EMBL/GenBank/DDBJ whole genome shotgun (WGS) entry which is preliminary data.</text>
</comment>
<keyword evidence="1" id="KW-0812">Transmembrane</keyword>
<keyword evidence="1" id="KW-0472">Membrane</keyword>
<dbReference type="EMBL" id="ATHJ01000042">
    <property type="protein sequence ID" value="EPR43874.1"/>
    <property type="molecule type" value="Genomic_DNA"/>
</dbReference>
<evidence type="ECO:0000256" key="1">
    <source>
        <dbReference type="SAM" id="Phobius"/>
    </source>
</evidence>
<accession>S7VAZ2</accession>
<dbReference type="eggNOG" id="COG0398">
    <property type="taxonomic scope" value="Bacteria"/>
</dbReference>
<feature type="transmembrane region" description="Helical" evidence="1">
    <location>
        <begin position="24"/>
        <end position="47"/>
    </location>
</feature>
<evidence type="ECO:0000313" key="3">
    <source>
        <dbReference type="Proteomes" id="UP000014977"/>
    </source>
</evidence>
<dbReference type="PATRIC" id="fig|1121405.3.peg.424"/>
<keyword evidence="3" id="KW-1185">Reference proteome</keyword>
<evidence type="ECO:0000313" key="2">
    <source>
        <dbReference type="EMBL" id="EPR43874.1"/>
    </source>
</evidence>
<reference evidence="2 3" key="1">
    <citation type="journal article" date="2013" name="Genome Announc.">
        <title>Draft genome sequences for three mercury-methylating, sulfate-reducing bacteria.</title>
        <authorList>
            <person name="Brown S.D."/>
            <person name="Hurt R.A.Jr."/>
            <person name="Gilmour C.C."/>
            <person name="Elias D.A."/>
        </authorList>
    </citation>
    <scope>NUCLEOTIDE SEQUENCE [LARGE SCALE GENOMIC DNA]</scope>
    <source>
        <strain evidence="2 3">DSM 2059</strain>
    </source>
</reference>
<name>S7VAZ2_DESML</name>
<proteinExistence type="predicted"/>
<dbReference type="Proteomes" id="UP000014977">
    <property type="component" value="Unassembled WGS sequence"/>
</dbReference>